<dbReference type="Proteomes" id="UP001357485">
    <property type="component" value="Unassembled WGS sequence"/>
</dbReference>
<keyword evidence="2" id="KW-1185">Reference proteome</keyword>
<reference evidence="1 2" key="1">
    <citation type="submission" date="2023-08" db="EMBL/GenBank/DDBJ databases">
        <title>Black Yeasts Isolated from many extreme environments.</title>
        <authorList>
            <person name="Coleine C."/>
            <person name="Stajich J.E."/>
            <person name="Selbmann L."/>
        </authorList>
    </citation>
    <scope>NUCLEOTIDE SEQUENCE [LARGE SCALE GENOMIC DNA]</scope>
    <source>
        <strain evidence="1 2">CCFEE 536</strain>
    </source>
</reference>
<dbReference type="EMBL" id="JAVRRA010027659">
    <property type="protein sequence ID" value="KAK5057153.1"/>
    <property type="molecule type" value="Genomic_DNA"/>
</dbReference>
<organism evidence="1 2">
    <name type="scientific">Cryomyces antarcticus</name>
    <dbReference type="NCBI Taxonomy" id="329879"/>
    <lineage>
        <taxon>Eukaryota</taxon>
        <taxon>Fungi</taxon>
        <taxon>Dikarya</taxon>
        <taxon>Ascomycota</taxon>
        <taxon>Pezizomycotina</taxon>
        <taxon>Dothideomycetes</taxon>
        <taxon>Dothideomycetes incertae sedis</taxon>
        <taxon>Cryomyces</taxon>
    </lineage>
</organism>
<comment type="caution">
    <text evidence="1">The sequence shown here is derived from an EMBL/GenBank/DDBJ whole genome shotgun (WGS) entry which is preliminary data.</text>
</comment>
<gene>
    <name evidence="1" type="ORF">LTR16_010573</name>
</gene>
<dbReference type="InterPro" id="IPR015422">
    <property type="entry name" value="PyrdxlP-dep_Trfase_small"/>
</dbReference>
<evidence type="ECO:0000313" key="1">
    <source>
        <dbReference type="EMBL" id="KAK5057153.1"/>
    </source>
</evidence>
<dbReference type="Gene3D" id="3.90.1150.10">
    <property type="entry name" value="Aspartate Aminotransferase, domain 1"/>
    <property type="match status" value="1"/>
</dbReference>
<proteinExistence type="predicted"/>
<sequence>MVWFDLEAAGIGKEEFIAAGEKAGLRLLGGRLVVHYQIGEEAVERLERLMREVLRGRGGEGLEGTVE</sequence>
<protein>
    <submittedName>
        <fullName evidence="1">Uncharacterized protein</fullName>
    </submittedName>
</protein>
<evidence type="ECO:0000313" key="2">
    <source>
        <dbReference type="Proteomes" id="UP001357485"/>
    </source>
</evidence>
<name>A0ABR0J650_9PEZI</name>
<feature type="non-terminal residue" evidence="1">
    <location>
        <position position="67"/>
    </location>
</feature>
<accession>A0ABR0J650</accession>